<sequence>MALDEKHIYSPGYRINVNNVQIYYEYFDHEDPDAKVVVLVHGFLSSTVSFRKLLPYLTKSYKVVSLDLPGFGQSEKSTSFIYKLSNYGQLIIDFLDKLNIQNAILIGHSMGGQISMHAAKKSPKRIEKLILLGCCSYVKRASRSLIACSYLPLFTWGMRNWIQRKDVKENLLSVLHDSKLVTDEMIESYKKPISELAFTDSLIRLLRHREGDMCSQDLNQIQQPVLMLWGKEDKVMPVKTGYRLKHDLPNAELIIYEKCGHLLMEEKPQEICSEIKRFIEQGITQGTAFQQETS</sequence>
<keyword evidence="2" id="KW-1185">Reference proteome</keyword>
<dbReference type="Pfam" id="PF12146">
    <property type="entry name" value="Hydrolase_4"/>
    <property type="match status" value="1"/>
</dbReference>
<dbReference type="RefSeq" id="WP_082861471.1">
    <property type="nucleotide sequence ID" value="NZ_CP015378.1"/>
</dbReference>
<accession>A0A160IQ16</accession>
<dbReference type="OrthoDB" id="9797695at2"/>
<dbReference type="InterPro" id="IPR000639">
    <property type="entry name" value="Epox_hydrolase-like"/>
</dbReference>
<evidence type="ECO:0000313" key="2">
    <source>
        <dbReference type="Proteomes" id="UP000076623"/>
    </source>
</evidence>
<proteinExistence type="predicted"/>
<dbReference type="AlphaFoldDB" id="A0A160IQ16"/>
<dbReference type="STRING" id="1221500.ABE65_016410"/>
<dbReference type="SUPFAM" id="SSF53474">
    <property type="entry name" value="alpha/beta-Hydrolases"/>
    <property type="match status" value="1"/>
</dbReference>
<dbReference type="PANTHER" id="PTHR46438:SF11">
    <property type="entry name" value="LIPASE-RELATED"/>
    <property type="match status" value="1"/>
</dbReference>
<evidence type="ECO:0000313" key="1">
    <source>
        <dbReference type="EMBL" id="ANC78296.1"/>
    </source>
</evidence>
<dbReference type="InterPro" id="IPR022742">
    <property type="entry name" value="Hydrolase_4"/>
</dbReference>
<dbReference type="GO" id="GO:0003824">
    <property type="term" value="F:catalytic activity"/>
    <property type="evidence" value="ECO:0007669"/>
    <property type="project" value="InterPro"/>
</dbReference>
<gene>
    <name evidence="1" type="ORF">ABE65_016410</name>
</gene>
<dbReference type="PRINTS" id="PR00111">
    <property type="entry name" value="ABHYDROLASE"/>
</dbReference>
<dbReference type="Gene3D" id="3.40.50.1820">
    <property type="entry name" value="alpha/beta hydrolase"/>
    <property type="match status" value="1"/>
</dbReference>
<dbReference type="Proteomes" id="UP000076623">
    <property type="component" value="Chromosome"/>
</dbReference>
<organism evidence="1 2">
    <name type="scientific">Fictibacillus phosphorivorans</name>
    <dbReference type="NCBI Taxonomy" id="1221500"/>
    <lineage>
        <taxon>Bacteria</taxon>
        <taxon>Bacillati</taxon>
        <taxon>Bacillota</taxon>
        <taxon>Bacilli</taxon>
        <taxon>Bacillales</taxon>
        <taxon>Fictibacillaceae</taxon>
        <taxon>Fictibacillus</taxon>
    </lineage>
</organism>
<name>A0A160IQ16_9BACL</name>
<dbReference type="InterPro" id="IPR029058">
    <property type="entry name" value="AB_hydrolase_fold"/>
</dbReference>
<protein>
    <submittedName>
        <fullName evidence="1">Uncharacterized protein</fullName>
    </submittedName>
</protein>
<reference evidence="1 2" key="1">
    <citation type="submission" date="2016-04" db="EMBL/GenBank/DDBJ databases">
        <title>Complete genome sequence of Fictibacillus phosphorivorans G25-29, a strain toxic to nematodes.</title>
        <authorList>
            <person name="Zheng Z."/>
        </authorList>
    </citation>
    <scope>NUCLEOTIDE SEQUENCE [LARGE SCALE GENOMIC DNA]</scope>
    <source>
        <strain evidence="1 2">G25-29</strain>
    </source>
</reference>
<dbReference type="PRINTS" id="PR00412">
    <property type="entry name" value="EPOXHYDRLASE"/>
</dbReference>
<dbReference type="KEGG" id="fpn:ABE65_016410"/>
<dbReference type="EMBL" id="CP015378">
    <property type="protein sequence ID" value="ANC78296.1"/>
    <property type="molecule type" value="Genomic_DNA"/>
</dbReference>
<dbReference type="InterPro" id="IPR000073">
    <property type="entry name" value="AB_hydrolase_1"/>
</dbReference>
<dbReference type="PANTHER" id="PTHR46438">
    <property type="entry name" value="ALPHA/BETA-HYDROLASES SUPERFAMILY PROTEIN"/>
    <property type="match status" value="1"/>
</dbReference>